<dbReference type="AlphaFoldDB" id="A0A644Y5H2"/>
<dbReference type="InterPro" id="IPR023849">
    <property type="entry name" value="TQXA_dom"/>
</dbReference>
<dbReference type="NCBIfam" id="TIGR03934">
    <property type="entry name" value="TQXA_dom"/>
    <property type="match status" value="1"/>
</dbReference>
<feature type="domain" description="Thioester" evidence="1">
    <location>
        <begin position="67"/>
        <end position="153"/>
    </location>
</feature>
<dbReference type="Gene3D" id="1.10.150.480">
    <property type="match status" value="1"/>
</dbReference>
<sequence>MKLKRKSIAIVFILFLLVVNFSYNCFAMQLGDELKISTGDYYVGEVEYENFIIKAKIIRAVETNEIGYCLEIEKLYPSGEIFKGIGYATDGLAGIISEGYPNKSYGEIGLSSEEEAYFATQIAIWSYVEGYDINGFKGDNRVVEAIKRIYNKGVSKNSEEYNNQYKIYNYNDEVQDIVLVKNSKNEIIEENPSIFNQEDSSILEENIIYGK</sequence>
<dbReference type="Pfam" id="PF08341">
    <property type="entry name" value="TED"/>
    <property type="match status" value="1"/>
</dbReference>
<dbReference type="InterPro" id="IPR013552">
    <property type="entry name" value="Thioester_dom"/>
</dbReference>
<protein>
    <recommendedName>
        <fullName evidence="1">Thioester domain-containing protein</fullName>
    </recommendedName>
</protein>
<evidence type="ECO:0000259" key="1">
    <source>
        <dbReference type="Pfam" id="PF08341"/>
    </source>
</evidence>
<reference evidence="2" key="1">
    <citation type="submission" date="2019-08" db="EMBL/GenBank/DDBJ databases">
        <authorList>
            <person name="Kucharzyk K."/>
            <person name="Murdoch R.W."/>
            <person name="Higgins S."/>
            <person name="Loffler F."/>
        </authorList>
    </citation>
    <scope>NUCLEOTIDE SEQUENCE</scope>
</reference>
<gene>
    <name evidence="2" type="ORF">SDC9_70259</name>
</gene>
<accession>A0A644Y5H2</accession>
<proteinExistence type="predicted"/>
<dbReference type="EMBL" id="VSSQ01004112">
    <property type="protein sequence ID" value="MPM23785.1"/>
    <property type="molecule type" value="Genomic_DNA"/>
</dbReference>
<comment type="caution">
    <text evidence="2">The sequence shown here is derived from an EMBL/GenBank/DDBJ whole genome shotgun (WGS) entry which is preliminary data.</text>
</comment>
<evidence type="ECO:0000313" key="2">
    <source>
        <dbReference type="EMBL" id="MPM23785.1"/>
    </source>
</evidence>
<organism evidence="2">
    <name type="scientific">bioreactor metagenome</name>
    <dbReference type="NCBI Taxonomy" id="1076179"/>
    <lineage>
        <taxon>unclassified sequences</taxon>
        <taxon>metagenomes</taxon>
        <taxon>ecological metagenomes</taxon>
    </lineage>
</organism>
<name>A0A644Y5H2_9ZZZZ</name>